<dbReference type="RefSeq" id="WP_073318136.1">
    <property type="nucleotide sequence ID" value="NZ_FQWD01000001.1"/>
</dbReference>
<proteinExistence type="predicted"/>
<feature type="signal peptide" evidence="1">
    <location>
        <begin position="1"/>
        <end position="26"/>
    </location>
</feature>
<dbReference type="Pfam" id="PF21346">
    <property type="entry name" value="PcRGLX_3rd"/>
    <property type="match status" value="1"/>
</dbReference>
<evidence type="ECO:0000259" key="3">
    <source>
        <dbReference type="Pfam" id="PF21345"/>
    </source>
</evidence>
<feature type="chain" id="PRO_5013313747" description="Tat (Twin-arginine translocation) pathway signal sequence" evidence="1">
    <location>
        <begin position="27"/>
        <end position="906"/>
    </location>
</feature>
<evidence type="ECO:0000313" key="5">
    <source>
        <dbReference type="EMBL" id="SHF90486.1"/>
    </source>
</evidence>
<dbReference type="PANTHER" id="PTHR40081">
    <property type="entry name" value="CONCANAVALIN A-LIKE LECTIN/GLUCANASE"/>
    <property type="match status" value="1"/>
</dbReference>
<protein>
    <recommendedName>
        <fullName evidence="7">Tat (Twin-arginine translocation) pathway signal sequence</fullName>
    </recommendedName>
</protein>
<dbReference type="STRING" id="634436.SAMN05216361_0827"/>
<dbReference type="EMBL" id="FQWD01000001">
    <property type="protein sequence ID" value="SHF90486.1"/>
    <property type="molecule type" value="Genomic_DNA"/>
</dbReference>
<evidence type="ECO:0000259" key="2">
    <source>
        <dbReference type="Pfam" id="PF19501"/>
    </source>
</evidence>
<evidence type="ECO:0000259" key="4">
    <source>
        <dbReference type="Pfam" id="PF21346"/>
    </source>
</evidence>
<organism evidence="5 6">
    <name type="scientific">Marisediminitalea aggregata</name>
    <dbReference type="NCBI Taxonomy" id="634436"/>
    <lineage>
        <taxon>Bacteria</taxon>
        <taxon>Pseudomonadati</taxon>
        <taxon>Pseudomonadota</taxon>
        <taxon>Gammaproteobacteria</taxon>
        <taxon>Alteromonadales</taxon>
        <taxon>Alteromonadaceae</taxon>
        <taxon>Marisediminitalea</taxon>
    </lineage>
</organism>
<dbReference type="PANTHER" id="PTHR40081:SF1">
    <property type="entry name" value="TAT PATHWAY SIGNAL SEQUENCE DOMAIN PROTEIN"/>
    <property type="match status" value="1"/>
</dbReference>
<dbReference type="InterPro" id="IPR045793">
    <property type="entry name" value="PcRGLX/YetA-like"/>
</dbReference>
<gene>
    <name evidence="5" type="ORF">SAMN05216361_0827</name>
</gene>
<dbReference type="PROSITE" id="PS51257">
    <property type="entry name" value="PROKAR_LIPOPROTEIN"/>
    <property type="match status" value="1"/>
</dbReference>
<feature type="domain" description="PcRGLX/YetA-like central beta-sandwich" evidence="3">
    <location>
        <begin position="132"/>
        <end position="489"/>
    </location>
</feature>
<evidence type="ECO:0000256" key="1">
    <source>
        <dbReference type="SAM" id="SignalP"/>
    </source>
</evidence>
<evidence type="ECO:0000313" key="6">
    <source>
        <dbReference type="Proteomes" id="UP000184520"/>
    </source>
</evidence>
<dbReference type="Pfam" id="PF19501">
    <property type="entry name" value="PcRGLX_1st"/>
    <property type="match status" value="1"/>
</dbReference>
<name>A0A1M5FG69_9ALTE</name>
<dbReference type="Proteomes" id="UP000184520">
    <property type="component" value="Unassembled WGS sequence"/>
</dbReference>
<reference evidence="6" key="1">
    <citation type="submission" date="2016-11" db="EMBL/GenBank/DDBJ databases">
        <authorList>
            <person name="Varghese N."/>
            <person name="Submissions S."/>
        </authorList>
    </citation>
    <scope>NUCLEOTIDE SEQUENCE [LARGE SCALE GENOMIC DNA]</scope>
    <source>
        <strain evidence="6">CGMCC 1.8995</strain>
    </source>
</reference>
<sequence length="906" mass="100285">MDRRAFLKQSGIAASLPLALSATGCAVTSVNDMPLPTVKRIPGTLSWVDGNAPDYQGGATWGHPWAEGELKKGEPLTLISEQGTPIPLQSWPTAYWPDGSIKWTAHAIPAGSQPGEQFKIIKGKPASPKAAVSVVEQAGNVVVNTGVISLHIAKSGQDIISEMHRNGSVIGRSARLVGLVQDAPENTPESPASVTAFTSSVDAVTIEQQGPVRSVIKIEGKQTTESGRSWLPFTLRIYAYAGAETVKISHTFIYDGDDQKDFIRGLGLRFNVVQRDELYNRHIRFVGQNDGLWGEGVKGITGLRRDPGQSVRDAQIAGVATPPLSEWDERVSSRMHYIPVWNDFTLSQLSANGFAIRKRTKPGHAWIDSDQGQRANGTTYIGGTSGGVLFGMRDFWQLHPVQVDVRNAGSDLAEATLWFWSPEAPAMDVRFYHDGMGQDTYDKQLDALNIIYEDYEPGFGSAYGVARTTDFTLGIMDSTPSREQTVAMARYISQAPQVVAAPQDYLNAGVFGGLWTLPDRSSPAKAAIEDRLDFQVKYYCSQVDQRHWYGFWNFGDVMHTYDTDRHVWRYDIGGYAWDNSELSPDLWLWYSFLRTGDPTTFHLAENMTRHNRDVDIYHAGEFKGLGTRHNVQHWGCSAKQLRISTAAYRRFHYYITGDDRTGDVLNEVINADKALGVLNPTRKVARENPMPGMAKIGVGTDWGSTAANWLTAWERTGDTQYRDRLVAAMKEIGEHPLGFFAGAFGYDVDAQKLLSYDLDKPSISHLSSVFGLMEINTELNQLIDMPAYKQAWMEYGRLYNADAQTQEAELGMSKRPNLKAAHSRLTAYTAYHSGDKQLAKRAWKEFDAKQEFAGKTGISSRLQTAHVKGPDVLNPIDEAPWISTNDASQWGLAAIQNLALVGDALD</sequence>
<evidence type="ECO:0008006" key="7">
    <source>
        <dbReference type="Google" id="ProtNLM"/>
    </source>
</evidence>
<feature type="domain" description="PcRGLX/YetA-like N-terminal RIFT barrel" evidence="2">
    <location>
        <begin position="44"/>
        <end position="121"/>
    </location>
</feature>
<dbReference type="InterPro" id="IPR048329">
    <property type="entry name" value="PcRGLX_1st"/>
</dbReference>
<dbReference type="InterPro" id="IPR048330">
    <property type="entry name" value="PcRGLX/YetA_2nd"/>
</dbReference>
<dbReference type="InterPro" id="IPR048331">
    <property type="entry name" value="PcRGLX/YetA_3rd"/>
</dbReference>
<keyword evidence="1" id="KW-0732">Signal</keyword>
<accession>A0A1M5FG69</accession>
<keyword evidence="6" id="KW-1185">Reference proteome</keyword>
<feature type="domain" description="PcRGLX/YetA-like C-terminal alpha/alpha toroid" evidence="4">
    <location>
        <begin position="496"/>
        <end position="905"/>
    </location>
</feature>
<dbReference type="AlphaFoldDB" id="A0A1M5FG69"/>
<dbReference type="Pfam" id="PF21345">
    <property type="entry name" value="PcRGLX_2nd"/>
    <property type="match status" value="1"/>
</dbReference>